<keyword evidence="1" id="KW-0479">Metal-binding</keyword>
<name>A0AAV5HQ03_9ROSI</name>
<dbReference type="SMART" id="SM00290">
    <property type="entry name" value="ZnF_UBP"/>
    <property type="match status" value="1"/>
</dbReference>
<dbReference type="PROSITE" id="PS50271">
    <property type="entry name" value="ZF_UBP"/>
    <property type="match status" value="1"/>
</dbReference>
<comment type="caution">
    <text evidence="3">The sequence shown here is derived from an EMBL/GenBank/DDBJ whole genome shotgun (WGS) entry which is preliminary data.</text>
</comment>
<keyword evidence="1" id="KW-0862">Zinc</keyword>
<dbReference type="GO" id="GO:0016567">
    <property type="term" value="P:protein ubiquitination"/>
    <property type="evidence" value="ECO:0007669"/>
    <property type="project" value="TreeGrafter"/>
</dbReference>
<proteinExistence type="predicted"/>
<dbReference type="Pfam" id="PF02148">
    <property type="entry name" value="zf-UBP"/>
    <property type="match status" value="1"/>
</dbReference>
<evidence type="ECO:0000259" key="2">
    <source>
        <dbReference type="PROSITE" id="PS50271"/>
    </source>
</evidence>
<dbReference type="Proteomes" id="UP001054252">
    <property type="component" value="Unassembled WGS sequence"/>
</dbReference>
<feature type="domain" description="UBP-type" evidence="2">
    <location>
        <begin position="1"/>
        <end position="66"/>
    </location>
</feature>
<dbReference type="GO" id="GO:0005737">
    <property type="term" value="C:cytoplasm"/>
    <property type="evidence" value="ECO:0007669"/>
    <property type="project" value="TreeGrafter"/>
</dbReference>
<keyword evidence="1" id="KW-0863">Zinc-finger</keyword>
<dbReference type="SUPFAM" id="SSF57850">
    <property type="entry name" value="RING/U-box"/>
    <property type="match status" value="1"/>
</dbReference>
<dbReference type="PANTHER" id="PTHR24007">
    <property type="entry name" value="BRCA1-ASSOCIATED PROTEIN"/>
    <property type="match status" value="1"/>
</dbReference>
<organism evidence="3 4">
    <name type="scientific">Rubroshorea leprosula</name>
    <dbReference type="NCBI Taxonomy" id="152421"/>
    <lineage>
        <taxon>Eukaryota</taxon>
        <taxon>Viridiplantae</taxon>
        <taxon>Streptophyta</taxon>
        <taxon>Embryophyta</taxon>
        <taxon>Tracheophyta</taxon>
        <taxon>Spermatophyta</taxon>
        <taxon>Magnoliopsida</taxon>
        <taxon>eudicotyledons</taxon>
        <taxon>Gunneridae</taxon>
        <taxon>Pentapetalae</taxon>
        <taxon>rosids</taxon>
        <taxon>malvids</taxon>
        <taxon>Malvales</taxon>
        <taxon>Dipterocarpaceae</taxon>
        <taxon>Rubroshorea</taxon>
    </lineage>
</organism>
<protein>
    <recommendedName>
        <fullName evidence="2">UBP-type domain-containing protein</fullName>
    </recommendedName>
</protein>
<dbReference type="PANTHER" id="PTHR24007:SF7">
    <property type="entry name" value="BRCA1-ASSOCIATED PROTEIN"/>
    <property type="match status" value="1"/>
</dbReference>
<dbReference type="Gene3D" id="3.30.40.10">
    <property type="entry name" value="Zinc/RING finger domain, C3HC4 (zinc finger)"/>
    <property type="match status" value="1"/>
</dbReference>
<keyword evidence="4" id="KW-1185">Reference proteome</keyword>
<dbReference type="GO" id="GO:0061630">
    <property type="term" value="F:ubiquitin protein ligase activity"/>
    <property type="evidence" value="ECO:0007669"/>
    <property type="project" value="TreeGrafter"/>
</dbReference>
<sequence length="99" mass="11387">MCVICGFVGCGRYKGGHAIIHWKETQHCYFLELETQRVWDYVGDNYVHRLIQSKTDGMLVELDAHCQHVNDGCGRCKCDDYGISEAILNRKVEAVLFLY</sequence>
<accession>A0AAV5HQ03</accession>
<dbReference type="GO" id="GO:0007265">
    <property type="term" value="P:Ras protein signal transduction"/>
    <property type="evidence" value="ECO:0007669"/>
    <property type="project" value="TreeGrafter"/>
</dbReference>
<dbReference type="InterPro" id="IPR013083">
    <property type="entry name" value="Znf_RING/FYVE/PHD"/>
</dbReference>
<evidence type="ECO:0000256" key="1">
    <source>
        <dbReference type="PROSITE-ProRule" id="PRU00502"/>
    </source>
</evidence>
<reference evidence="3 4" key="1">
    <citation type="journal article" date="2021" name="Commun. Biol.">
        <title>The genome of Shorea leprosula (Dipterocarpaceae) highlights the ecological relevance of drought in aseasonal tropical rainforests.</title>
        <authorList>
            <person name="Ng K.K.S."/>
            <person name="Kobayashi M.J."/>
            <person name="Fawcett J.A."/>
            <person name="Hatakeyama M."/>
            <person name="Paape T."/>
            <person name="Ng C.H."/>
            <person name="Ang C.C."/>
            <person name="Tnah L.H."/>
            <person name="Lee C.T."/>
            <person name="Nishiyama T."/>
            <person name="Sese J."/>
            <person name="O'Brien M.J."/>
            <person name="Copetti D."/>
            <person name="Mohd Noor M.I."/>
            <person name="Ong R.C."/>
            <person name="Putra M."/>
            <person name="Sireger I.Z."/>
            <person name="Indrioko S."/>
            <person name="Kosugi Y."/>
            <person name="Izuno A."/>
            <person name="Isagi Y."/>
            <person name="Lee S.L."/>
            <person name="Shimizu K.K."/>
        </authorList>
    </citation>
    <scope>NUCLEOTIDE SEQUENCE [LARGE SCALE GENOMIC DNA]</scope>
    <source>
        <strain evidence="3">214</strain>
    </source>
</reference>
<evidence type="ECO:0000313" key="3">
    <source>
        <dbReference type="EMBL" id="GKU88775.1"/>
    </source>
</evidence>
<gene>
    <name evidence="3" type="ORF">SLEP1_g2999</name>
</gene>
<dbReference type="EMBL" id="BPVZ01000003">
    <property type="protein sequence ID" value="GKU88775.1"/>
    <property type="molecule type" value="Genomic_DNA"/>
</dbReference>
<dbReference type="InterPro" id="IPR001607">
    <property type="entry name" value="Znf_UBP"/>
</dbReference>
<dbReference type="AlphaFoldDB" id="A0AAV5HQ03"/>
<dbReference type="GO" id="GO:0008270">
    <property type="term" value="F:zinc ion binding"/>
    <property type="evidence" value="ECO:0007669"/>
    <property type="project" value="UniProtKB-KW"/>
</dbReference>
<evidence type="ECO:0000313" key="4">
    <source>
        <dbReference type="Proteomes" id="UP001054252"/>
    </source>
</evidence>